<dbReference type="GO" id="GO:0043190">
    <property type="term" value="C:ATP-binding cassette (ABC) transporter complex"/>
    <property type="evidence" value="ECO:0007669"/>
    <property type="project" value="InterPro"/>
</dbReference>
<dbReference type="EMBL" id="PDJI01000004">
    <property type="protein sequence ID" value="PFG39725.1"/>
    <property type="molecule type" value="Genomic_DNA"/>
</dbReference>
<dbReference type="Gene3D" id="3.40.190.120">
    <property type="entry name" value="Osmoprotection protein (prox), domain 2"/>
    <property type="match status" value="1"/>
</dbReference>
<dbReference type="AlphaFoldDB" id="A0A2A9EN99"/>
<dbReference type="Gene3D" id="3.40.190.10">
    <property type="entry name" value="Periplasmic binding protein-like II"/>
    <property type="match status" value="1"/>
</dbReference>
<dbReference type="CDD" id="cd13611">
    <property type="entry name" value="PBP2_YehZ"/>
    <property type="match status" value="1"/>
</dbReference>
<dbReference type="PROSITE" id="PS51257">
    <property type="entry name" value="PROKAR_LIPOPROTEIN"/>
    <property type="match status" value="1"/>
</dbReference>
<protein>
    <submittedName>
        <fullName evidence="3">Osmoprotectant transport system substrate-binding protein</fullName>
    </submittedName>
</protein>
<keyword evidence="1" id="KW-0732">Signal</keyword>
<accession>A0A2A9EN99</accession>
<evidence type="ECO:0000259" key="2">
    <source>
        <dbReference type="Pfam" id="PF04069"/>
    </source>
</evidence>
<dbReference type="Proteomes" id="UP000222106">
    <property type="component" value="Unassembled WGS sequence"/>
</dbReference>
<name>A0A2A9EN99_9MICO</name>
<dbReference type="SUPFAM" id="SSF53850">
    <property type="entry name" value="Periplasmic binding protein-like II"/>
    <property type="match status" value="1"/>
</dbReference>
<evidence type="ECO:0000256" key="1">
    <source>
        <dbReference type="SAM" id="SignalP"/>
    </source>
</evidence>
<proteinExistence type="predicted"/>
<dbReference type="InterPro" id="IPR007210">
    <property type="entry name" value="ABC_Gly_betaine_transp_sub-bd"/>
</dbReference>
<sequence length="333" mass="35527">MTHRTPRRTRTAAALAAATAALGLAGCGLQPATGYVPAVAPAAIEPIDGAEEVSVSVGSKNFTEQLILGKIAVLALRAAGFQVTDSTNIPGSVAAREGQLAGDTDMQWEYTGTAWVVYMGNQGIPDQQEQWQAVHDADLANGLTWLPPAPMNNTYGFAMGPDAAAELGITAFSQVKELPVEERTFCVESEFRSRDDGLEPMLEHYGIPLDSPDGVPSDNIRVMDTGAIYAATANGACNFGEIFTTDGRILALDLTVLEDDAAYFPSYNVAAYLGTDLVEEFPRVTEVFEQITPLLTDELLIELNARVDVDGEEPADVAMDWMVSEGLVSHPEG</sequence>
<comment type="caution">
    <text evidence="3">The sequence shown here is derived from an EMBL/GenBank/DDBJ whole genome shotgun (WGS) entry which is preliminary data.</text>
</comment>
<feature type="domain" description="ABC-type glycine betaine transport system substrate-binding" evidence="2">
    <location>
        <begin position="54"/>
        <end position="322"/>
    </location>
</feature>
<feature type="chain" id="PRO_5038916569" evidence="1">
    <location>
        <begin position="26"/>
        <end position="333"/>
    </location>
</feature>
<dbReference type="Pfam" id="PF04069">
    <property type="entry name" value="OpuAC"/>
    <property type="match status" value="1"/>
</dbReference>
<dbReference type="RefSeq" id="WP_098483775.1">
    <property type="nucleotide sequence ID" value="NZ_PDJI01000004.1"/>
</dbReference>
<feature type="signal peptide" evidence="1">
    <location>
        <begin position="1"/>
        <end position="25"/>
    </location>
</feature>
<evidence type="ECO:0000313" key="3">
    <source>
        <dbReference type="EMBL" id="PFG39725.1"/>
    </source>
</evidence>
<evidence type="ECO:0000313" key="4">
    <source>
        <dbReference type="Proteomes" id="UP000222106"/>
    </source>
</evidence>
<gene>
    <name evidence="3" type="ORF">ATJ97_2238</name>
</gene>
<dbReference type="OrthoDB" id="9781705at2"/>
<organism evidence="3 4">
    <name type="scientific">Georgenia soli</name>
    <dbReference type="NCBI Taxonomy" id="638953"/>
    <lineage>
        <taxon>Bacteria</taxon>
        <taxon>Bacillati</taxon>
        <taxon>Actinomycetota</taxon>
        <taxon>Actinomycetes</taxon>
        <taxon>Micrococcales</taxon>
        <taxon>Bogoriellaceae</taxon>
        <taxon>Georgenia</taxon>
    </lineage>
</organism>
<reference evidence="3 4" key="1">
    <citation type="submission" date="2017-10" db="EMBL/GenBank/DDBJ databases">
        <title>Sequencing the genomes of 1000 actinobacteria strains.</title>
        <authorList>
            <person name="Klenk H.-P."/>
        </authorList>
    </citation>
    <scope>NUCLEOTIDE SEQUENCE [LARGE SCALE GENOMIC DNA]</scope>
    <source>
        <strain evidence="3 4">DSM 21838</strain>
    </source>
</reference>
<keyword evidence="4" id="KW-1185">Reference proteome</keyword>
<dbReference type="GO" id="GO:0022857">
    <property type="term" value="F:transmembrane transporter activity"/>
    <property type="evidence" value="ECO:0007669"/>
    <property type="project" value="InterPro"/>
</dbReference>